<sequence>MGRHTKLADDLDPEDADLTGDAITEPPQQGRRMGWVTKVPLLPAIAGIGAIGVVTAAWSTSQISLNFAGGTPAVADRPQAQAQDSANRRGADDRTSRAERSSAVTIAFRATSRSSTGFRATATIANHGTQPINGWTLRFQIPNAQVIGATNVVLVQPGRVATVRNPAHSPTIAPGRSVKVIFTAEGAASKPSTCRFNGVACTLD</sequence>
<feature type="region of interest" description="Disordered" evidence="1">
    <location>
        <begin position="1"/>
        <end position="31"/>
    </location>
</feature>
<dbReference type="PROSITE" id="PS51173">
    <property type="entry name" value="CBM2"/>
    <property type="match status" value="1"/>
</dbReference>
<feature type="compositionally biased region" description="Basic and acidic residues" evidence="1">
    <location>
        <begin position="86"/>
        <end position="100"/>
    </location>
</feature>
<dbReference type="Proteomes" id="UP000805614">
    <property type="component" value="Unassembled WGS sequence"/>
</dbReference>
<evidence type="ECO:0000256" key="2">
    <source>
        <dbReference type="SAM" id="Phobius"/>
    </source>
</evidence>
<evidence type="ECO:0000256" key="1">
    <source>
        <dbReference type="SAM" id="MobiDB-lite"/>
    </source>
</evidence>
<dbReference type="InterPro" id="IPR012291">
    <property type="entry name" value="CBM2_carb-bd_dom_sf"/>
</dbReference>
<dbReference type="RefSeq" id="WP_187241271.1">
    <property type="nucleotide sequence ID" value="NZ_BAAAOK010000011.1"/>
</dbReference>
<dbReference type="InterPro" id="IPR008965">
    <property type="entry name" value="CBM2/CBM3_carb-bd_dom_sf"/>
</dbReference>
<gene>
    <name evidence="4" type="ORF">HKK74_02340</name>
</gene>
<feature type="transmembrane region" description="Helical" evidence="2">
    <location>
        <begin position="39"/>
        <end position="58"/>
    </location>
</feature>
<evidence type="ECO:0000259" key="3">
    <source>
        <dbReference type="PROSITE" id="PS51173"/>
    </source>
</evidence>
<accession>A0ABR7LHM9</accession>
<dbReference type="SUPFAM" id="SSF49384">
    <property type="entry name" value="Carbohydrate-binding domain"/>
    <property type="match status" value="1"/>
</dbReference>
<dbReference type="EMBL" id="JABVEC010000001">
    <property type="protein sequence ID" value="MBC6464345.1"/>
    <property type="molecule type" value="Genomic_DNA"/>
</dbReference>
<evidence type="ECO:0000313" key="5">
    <source>
        <dbReference type="Proteomes" id="UP000805614"/>
    </source>
</evidence>
<dbReference type="InterPro" id="IPR001919">
    <property type="entry name" value="CBD2"/>
</dbReference>
<evidence type="ECO:0000313" key="4">
    <source>
        <dbReference type="EMBL" id="MBC6464345.1"/>
    </source>
</evidence>
<dbReference type="Gene3D" id="2.60.40.290">
    <property type="match status" value="1"/>
</dbReference>
<keyword evidence="2" id="KW-1133">Transmembrane helix</keyword>
<reference evidence="4 5" key="1">
    <citation type="submission" date="2020-06" db="EMBL/GenBank/DDBJ databases">
        <title>Actinomadura xiongansis sp. nov., isolated from soil of Baiyangdian.</title>
        <authorList>
            <person name="Zhang X."/>
        </authorList>
    </citation>
    <scope>NUCLEOTIDE SEQUENCE [LARGE SCALE GENOMIC DNA]</scope>
    <source>
        <strain evidence="4 5">HBUM206468</strain>
    </source>
</reference>
<organism evidence="4 5">
    <name type="scientific">Actinomadura alba</name>
    <dbReference type="NCBI Taxonomy" id="406431"/>
    <lineage>
        <taxon>Bacteria</taxon>
        <taxon>Bacillati</taxon>
        <taxon>Actinomycetota</taxon>
        <taxon>Actinomycetes</taxon>
        <taxon>Streptosporangiales</taxon>
        <taxon>Thermomonosporaceae</taxon>
        <taxon>Actinomadura</taxon>
    </lineage>
</organism>
<comment type="caution">
    <text evidence="4">The sequence shown here is derived from an EMBL/GenBank/DDBJ whole genome shotgun (WGS) entry which is preliminary data.</text>
</comment>
<proteinExistence type="predicted"/>
<keyword evidence="2" id="KW-0812">Transmembrane</keyword>
<keyword evidence="2" id="KW-0472">Membrane</keyword>
<dbReference type="SMART" id="SM00637">
    <property type="entry name" value="CBD_II"/>
    <property type="match status" value="1"/>
</dbReference>
<dbReference type="Pfam" id="PF00553">
    <property type="entry name" value="CBM_2"/>
    <property type="match status" value="1"/>
</dbReference>
<keyword evidence="5" id="KW-1185">Reference proteome</keyword>
<feature type="domain" description="CBM2" evidence="3">
    <location>
        <begin position="95"/>
        <end position="204"/>
    </location>
</feature>
<protein>
    <submittedName>
        <fullName evidence="4">Cellulose binding domain-containing protein</fullName>
    </submittedName>
</protein>
<feature type="region of interest" description="Disordered" evidence="1">
    <location>
        <begin position="75"/>
        <end position="101"/>
    </location>
</feature>
<name>A0ABR7LHM9_9ACTN</name>